<evidence type="ECO:0000256" key="9">
    <source>
        <dbReference type="ARBA" id="ARBA00023180"/>
    </source>
</evidence>
<gene>
    <name evidence="15" type="ORF">GBAR_LOCUS1868</name>
</gene>
<dbReference type="InterPro" id="IPR032815">
    <property type="entry name" value="S8_pro-domain"/>
</dbReference>
<dbReference type="GO" id="GO:0005802">
    <property type="term" value="C:trans-Golgi network"/>
    <property type="evidence" value="ECO:0007669"/>
    <property type="project" value="TreeGrafter"/>
</dbReference>
<dbReference type="Gene3D" id="3.40.50.200">
    <property type="entry name" value="Peptidase S8/S53 domain"/>
    <property type="match status" value="2"/>
</dbReference>
<dbReference type="InterPro" id="IPR006212">
    <property type="entry name" value="Furin_repeat"/>
</dbReference>
<dbReference type="CDD" id="cd00064">
    <property type="entry name" value="FU"/>
    <property type="match status" value="1"/>
</dbReference>
<dbReference type="AlphaFoldDB" id="A0AA35QY37"/>
<feature type="domain" description="Peptidase S8/S53" evidence="13">
    <location>
        <begin position="180"/>
        <end position="445"/>
    </location>
</feature>
<keyword evidence="5" id="KW-0378">Hydrolase</keyword>
<evidence type="ECO:0000256" key="12">
    <source>
        <dbReference type="SAM" id="SignalP"/>
    </source>
</evidence>
<keyword evidence="4 12" id="KW-0732">Signal</keyword>
<comment type="caution">
    <text evidence="15">The sequence shown here is derived from an EMBL/GenBank/DDBJ whole genome shotgun (WGS) entry which is preliminary data.</text>
</comment>
<feature type="active site" description="Charge relay system" evidence="10">
    <location>
        <position position="754"/>
    </location>
</feature>
<accession>A0AA35QY37</accession>
<dbReference type="SUPFAM" id="SSF54897">
    <property type="entry name" value="Protease propeptides/inhibitors"/>
    <property type="match status" value="2"/>
</dbReference>
<dbReference type="Pfam" id="PF16470">
    <property type="entry name" value="S8_pro-domain"/>
    <property type="match status" value="2"/>
</dbReference>
<dbReference type="Gene3D" id="2.10.220.10">
    <property type="entry name" value="Hormone Receptor, Insulin-like Growth Factor Receptor 1, Chain A, domain 2"/>
    <property type="match status" value="1"/>
</dbReference>
<dbReference type="InterPro" id="IPR015500">
    <property type="entry name" value="Peptidase_S8_subtilisin-rel"/>
</dbReference>
<dbReference type="SUPFAM" id="SSF52743">
    <property type="entry name" value="Subtilisin-like"/>
    <property type="match status" value="2"/>
</dbReference>
<dbReference type="GO" id="GO:0000139">
    <property type="term" value="C:Golgi membrane"/>
    <property type="evidence" value="ECO:0007669"/>
    <property type="project" value="TreeGrafter"/>
</dbReference>
<organism evidence="15 16">
    <name type="scientific">Geodia barretti</name>
    <name type="common">Barrett's horny sponge</name>
    <dbReference type="NCBI Taxonomy" id="519541"/>
    <lineage>
        <taxon>Eukaryota</taxon>
        <taxon>Metazoa</taxon>
        <taxon>Porifera</taxon>
        <taxon>Demospongiae</taxon>
        <taxon>Heteroscleromorpha</taxon>
        <taxon>Tetractinellida</taxon>
        <taxon>Astrophorina</taxon>
        <taxon>Geodiidae</taxon>
        <taxon>Geodia</taxon>
    </lineage>
</organism>
<evidence type="ECO:0000259" key="13">
    <source>
        <dbReference type="Pfam" id="PF00082"/>
    </source>
</evidence>
<dbReference type="InterPro" id="IPR038466">
    <property type="entry name" value="S8_pro-domain_sf"/>
</dbReference>
<dbReference type="PROSITE" id="PS00138">
    <property type="entry name" value="SUBTILASE_SER"/>
    <property type="match status" value="2"/>
</dbReference>
<evidence type="ECO:0000256" key="3">
    <source>
        <dbReference type="ARBA" id="ARBA00022685"/>
    </source>
</evidence>
<comment type="caution">
    <text evidence="11">Lacks conserved residue(s) required for the propagation of feature annotation.</text>
</comment>
<evidence type="ECO:0000256" key="11">
    <source>
        <dbReference type="PROSITE-ProRule" id="PRU01240"/>
    </source>
</evidence>
<evidence type="ECO:0000256" key="8">
    <source>
        <dbReference type="ARBA" id="ARBA00023157"/>
    </source>
</evidence>
<dbReference type="InterPro" id="IPR036852">
    <property type="entry name" value="Peptidase_S8/S53_dom_sf"/>
</dbReference>
<evidence type="ECO:0000256" key="10">
    <source>
        <dbReference type="PIRSR" id="PIRSR615500-1"/>
    </source>
</evidence>
<dbReference type="InterPro" id="IPR022398">
    <property type="entry name" value="Peptidase_S8_His-AS"/>
</dbReference>
<evidence type="ECO:0000256" key="7">
    <source>
        <dbReference type="ARBA" id="ARBA00023145"/>
    </source>
</evidence>
<feature type="active site" description="Charge relay system" evidence="10">
    <location>
        <position position="813"/>
    </location>
</feature>
<dbReference type="Pfam" id="PF00082">
    <property type="entry name" value="Peptidase_S8"/>
    <property type="match status" value="2"/>
</dbReference>
<feature type="signal peptide" evidence="12">
    <location>
        <begin position="1"/>
        <end position="19"/>
    </location>
</feature>
<keyword evidence="16" id="KW-1185">Reference proteome</keyword>
<feature type="domain" description="Peptidase S8 pro-domain" evidence="14">
    <location>
        <begin position="33"/>
        <end position="113"/>
    </location>
</feature>
<dbReference type="GO" id="GO:0004252">
    <property type="term" value="F:serine-type endopeptidase activity"/>
    <property type="evidence" value="ECO:0007669"/>
    <property type="project" value="InterPro"/>
</dbReference>
<protein>
    <submittedName>
        <fullName evidence="15">Furin</fullName>
    </submittedName>
</protein>
<dbReference type="InterPro" id="IPR023828">
    <property type="entry name" value="Peptidase_S8_Ser-AS"/>
</dbReference>
<feature type="chain" id="PRO_5041323942" evidence="12">
    <location>
        <begin position="20"/>
        <end position="1131"/>
    </location>
</feature>
<feature type="active site" description="Charge relay system" evidence="10">
    <location>
        <position position="986"/>
    </location>
</feature>
<dbReference type="GO" id="GO:0016485">
    <property type="term" value="P:protein processing"/>
    <property type="evidence" value="ECO:0007669"/>
    <property type="project" value="TreeGrafter"/>
</dbReference>
<dbReference type="PROSITE" id="PS00137">
    <property type="entry name" value="SUBTILASE_HIS"/>
    <property type="match status" value="2"/>
</dbReference>
<dbReference type="Proteomes" id="UP001174909">
    <property type="component" value="Unassembled WGS sequence"/>
</dbReference>
<dbReference type="InterPro" id="IPR009030">
    <property type="entry name" value="Growth_fac_rcpt_cys_sf"/>
</dbReference>
<dbReference type="PANTHER" id="PTHR42884">
    <property type="entry name" value="PROPROTEIN CONVERTASE SUBTILISIN/KEXIN-RELATED"/>
    <property type="match status" value="1"/>
</dbReference>
<evidence type="ECO:0000256" key="2">
    <source>
        <dbReference type="ARBA" id="ARBA00022670"/>
    </source>
</evidence>
<evidence type="ECO:0000259" key="14">
    <source>
        <dbReference type="Pfam" id="PF16470"/>
    </source>
</evidence>
<feature type="domain" description="Peptidase S8/S53" evidence="13">
    <location>
        <begin position="747"/>
        <end position="1045"/>
    </location>
</feature>
<dbReference type="CDD" id="cd04059">
    <property type="entry name" value="Peptidases_S8_Protein_convertases_Kexins_Furin-like"/>
    <property type="match status" value="2"/>
</dbReference>
<dbReference type="PANTHER" id="PTHR42884:SF14">
    <property type="entry name" value="NEUROENDOCRINE CONVERTASE 1"/>
    <property type="match status" value="1"/>
</dbReference>
<evidence type="ECO:0000256" key="4">
    <source>
        <dbReference type="ARBA" id="ARBA00022729"/>
    </source>
</evidence>
<evidence type="ECO:0000313" key="16">
    <source>
        <dbReference type="Proteomes" id="UP001174909"/>
    </source>
</evidence>
<keyword evidence="9" id="KW-0325">Glycoprotein</keyword>
<comment type="similarity">
    <text evidence="1">Belongs to the peptidase S8 family. Furin subfamily.</text>
</comment>
<dbReference type="PRINTS" id="PR00723">
    <property type="entry name" value="SUBTILISIN"/>
</dbReference>
<sequence>MKRVLLLIVAVAYVGAASAAIRDRDSPPVYTNTWAVEVEGGETEAEALAAKLGFNYIGQVGDLKDMYEFVLPEAKFNRQRRSTAVPYQQVTEALKQEVNVRFVEQQVLRTMVKKGYEVPTDPNWPKQWFLLNSETGVLQEFGDSTRDLNVEPAWIQGLTGCNVLADLDYNAINRTDTAFPGLYNGTRSSHGTACAGIVAMEKSNDVCGVGVAYNSKIIGQTDIAESRALDYKDDIIAIYSNSWGPLDDGFSVGRPGILAEMTFRRAALAGRGGKGSIYVWAAGNGGRFDIDSCAADGYVQSIYTIAIGSVASDGEPAYYDERCSAKIASMFVSNSFSNISVVSYNINSFAKLLRLAGFFCSYVCIFFCKATTNTYGECQIDFDGTSAATPVASGTIALTLEANPDLTWRDVQYLIVYTSNSDILTVDDLATNGAGLNFSHHFGFGAIDAEAMVTRARHWTNVPQQLKATIPLSDTTTVGPSSDEVISIPYSAESVGFLEHVVVQLSTSFQGRRYTTRVDITAGHYINLTTISNTGSDITYTRECHSACGRGCAAPGAEFCDSCRRLRDAATRQCVDECPEGLAMRSGYCYNATEPEAELCVAGAAVAGRHGTVPVYTNSWAVEVEGGGSDADALAAKYGFINKGPVGNLKNIYEFVLPVAKFNRQTRTTTPYQEVTETLKQEVNVRFVEQQTSRVMEKKGYKEPNDPDWSKQWYLVNSETGVLQELGDSTRDLNVEPAWLQGLTGCNVVVGVVDDDFVGIPILKFQLSVYTFTGVEFTHPDLSTNYVADLDYNAINDTNNAFPGFTEGERDSHGTGCAGIIAMEKNNDVCGVGVAYNSRITGILLLGSGQTDIAESRALSHKDDLIAIYSNSWGPPDNGYSVERPSTLAERTFEQGAQSGRGGKGSIYVWAAGNGGDVDDSCAADGYVQSIYTIAIGALQSDGEPATYDERCSAKIASTFVTHTDVFSTTTAFTDGECRSDFNGTSAATPEASGTIALTLEANPDLTWRDVQYLIVYTSNIDILTVDDLATNGAGLKFSHICGFGAIDAEAMVTRARHWTNVPEQLKVTTPLSDTTAVEPGSNETIVFQYSGSVGFLEHVVVQVSTTFRDVDTQDYLDRDVYQNLYDDSTT</sequence>
<name>A0AA35QY37_GEOBA</name>
<keyword evidence="3" id="KW-0165">Cleavage on pair of basic residues</keyword>
<dbReference type="PROSITE" id="PS51892">
    <property type="entry name" value="SUBTILASE"/>
    <property type="match status" value="2"/>
</dbReference>
<keyword evidence="7" id="KW-0865">Zymogen</keyword>
<dbReference type="FunFam" id="3.40.50.200:FF:000021">
    <property type="entry name" value="Proprotein convertase subtilisin/kexin type 5a"/>
    <property type="match status" value="2"/>
</dbReference>
<dbReference type="SUPFAM" id="SSF57184">
    <property type="entry name" value="Growth factor receptor domain"/>
    <property type="match status" value="1"/>
</dbReference>
<evidence type="ECO:0000256" key="1">
    <source>
        <dbReference type="ARBA" id="ARBA00005325"/>
    </source>
</evidence>
<evidence type="ECO:0000256" key="6">
    <source>
        <dbReference type="ARBA" id="ARBA00022825"/>
    </source>
</evidence>
<dbReference type="EMBL" id="CASHTH010000268">
    <property type="protein sequence ID" value="CAI7996426.1"/>
    <property type="molecule type" value="Genomic_DNA"/>
</dbReference>
<reference evidence="15" key="1">
    <citation type="submission" date="2023-03" db="EMBL/GenBank/DDBJ databases">
        <authorList>
            <person name="Steffen K."/>
            <person name="Cardenas P."/>
        </authorList>
    </citation>
    <scope>NUCLEOTIDE SEQUENCE</scope>
</reference>
<feature type="domain" description="Peptidase S8 pro-domain" evidence="14">
    <location>
        <begin position="619"/>
        <end position="694"/>
    </location>
</feature>
<evidence type="ECO:0000256" key="5">
    <source>
        <dbReference type="ARBA" id="ARBA00022801"/>
    </source>
</evidence>
<dbReference type="InterPro" id="IPR034182">
    <property type="entry name" value="Kexin/furin"/>
</dbReference>
<keyword evidence="8" id="KW-1015">Disulfide bond</keyword>
<dbReference type="Gene3D" id="3.30.70.850">
    <property type="entry name" value="Peptidase S8, pro-domain"/>
    <property type="match status" value="2"/>
</dbReference>
<keyword evidence="2" id="KW-0645">Protease</keyword>
<evidence type="ECO:0000313" key="15">
    <source>
        <dbReference type="EMBL" id="CAI7996426.1"/>
    </source>
</evidence>
<proteinExistence type="inferred from homology"/>
<dbReference type="InterPro" id="IPR000209">
    <property type="entry name" value="Peptidase_S8/S53_dom"/>
</dbReference>
<keyword evidence="6" id="KW-0720">Serine protease</keyword>
<dbReference type="SMART" id="SM00261">
    <property type="entry name" value="FU"/>
    <property type="match status" value="1"/>
</dbReference>